<dbReference type="STRING" id="994479.GCA_000194155_05895"/>
<dbReference type="Pfam" id="PF17765">
    <property type="entry name" value="MLTR_LBD"/>
    <property type="match status" value="1"/>
</dbReference>
<dbReference type="SMART" id="SM00530">
    <property type="entry name" value="HTH_XRE"/>
    <property type="match status" value="1"/>
</dbReference>
<organism evidence="2 3">
    <name type="scientific">Saccharopolyspora spinosa</name>
    <dbReference type="NCBI Taxonomy" id="60894"/>
    <lineage>
        <taxon>Bacteria</taxon>
        <taxon>Bacillati</taxon>
        <taxon>Actinomycetota</taxon>
        <taxon>Actinomycetes</taxon>
        <taxon>Pseudonocardiales</taxon>
        <taxon>Pseudonocardiaceae</taxon>
        <taxon>Saccharopolyspora</taxon>
    </lineage>
</organism>
<dbReference type="PROSITE" id="PS50943">
    <property type="entry name" value="HTH_CROC1"/>
    <property type="match status" value="1"/>
</dbReference>
<name>A0A2N3XR30_SACSN</name>
<proteinExistence type="predicted"/>
<protein>
    <submittedName>
        <fullName evidence="2">Helix-turn-helix protein</fullName>
    </submittedName>
</protein>
<comment type="caution">
    <text evidence="2">The sequence shown here is derived from an EMBL/GenBank/DDBJ whole genome shotgun (WGS) entry which is preliminary data.</text>
</comment>
<accession>A0A2N3XR30</accession>
<dbReference type="EMBL" id="PJNB01000001">
    <property type="protein sequence ID" value="PKW13109.1"/>
    <property type="molecule type" value="Genomic_DNA"/>
</dbReference>
<feature type="domain" description="HTH cro/C1-type" evidence="1">
    <location>
        <begin position="62"/>
        <end position="109"/>
    </location>
</feature>
<dbReference type="GO" id="GO:0003677">
    <property type="term" value="F:DNA binding"/>
    <property type="evidence" value="ECO:0007669"/>
    <property type="project" value="InterPro"/>
</dbReference>
<dbReference type="AlphaFoldDB" id="A0A2N3XR30"/>
<dbReference type="InterPro" id="IPR041413">
    <property type="entry name" value="MLTR_LBD"/>
</dbReference>
<dbReference type="SUPFAM" id="SSF47413">
    <property type="entry name" value="lambda repressor-like DNA-binding domains"/>
    <property type="match status" value="1"/>
</dbReference>
<gene>
    <name evidence="2" type="ORF">A8926_0614</name>
</gene>
<evidence type="ECO:0000259" key="1">
    <source>
        <dbReference type="PROSITE" id="PS50943"/>
    </source>
</evidence>
<dbReference type="Gene3D" id="1.10.260.40">
    <property type="entry name" value="lambda repressor-like DNA-binding domains"/>
    <property type="match status" value="1"/>
</dbReference>
<reference evidence="2" key="1">
    <citation type="submission" date="2017-12" db="EMBL/GenBank/DDBJ databases">
        <title>Sequencing the genomes of 1000 Actinobacteria strains.</title>
        <authorList>
            <person name="Klenk H.-P."/>
        </authorList>
    </citation>
    <scope>NUCLEOTIDE SEQUENCE [LARGE SCALE GENOMIC DNA]</scope>
    <source>
        <strain evidence="2">DSM 44228</strain>
    </source>
</reference>
<evidence type="ECO:0000313" key="3">
    <source>
        <dbReference type="Proteomes" id="UP000233786"/>
    </source>
</evidence>
<dbReference type="Gene3D" id="3.30.450.180">
    <property type="match status" value="1"/>
</dbReference>
<dbReference type="PANTHER" id="PTHR35010:SF2">
    <property type="entry name" value="BLL4672 PROTEIN"/>
    <property type="match status" value="1"/>
</dbReference>
<keyword evidence="3" id="KW-1185">Reference proteome</keyword>
<dbReference type="InterPro" id="IPR010982">
    <property type="entry name" value="Lambda_DNA-bd_dom_sf"/>
</dbReference>
<dbReference type="CDD" id="cd00093">
    <property type="entry name" value="HTH_XRE"/>
    <property type="match status" value="1"/>
</dbReference>
<dbReference type="Proteomes" id="UP000233786">
    <property type="component" value="Unassembled WGS sequence"/>
</dbReference>
<dbReference type="Pfam" id="PF13560">
    <property type="entry name" value="HTH_31"/>
    <property type="match status" value="1"/>
</dbReference>
<dbReference type="RefSeq" id="WP_010312213.1">
    <property type="nucleotide sequence ID" value="NZ_CP061007.1"/>
</dbReference>
<dbReference type="InterPro" id="IPR001387">
    <property type="entry name" value="Cro/C1-type_HTH"/>
</dbReference>
<dbReference type="PANTHER" id="PTHR35010">
    <property type="entry name" value="BLL4672 PROTEIN-RELATED"/>
    <property type="match status" value="1"/>
</dbReference>
<sequence>MFGPIAGARQGAFLMGVAHPGWRGSIDGVSNELGSFLKACRARRKPTEVGIPAGPGVRRTPGLRREEVAAVAGISVDYYTRLEQGRERHPSEAVLDALARALLLDATERQYVGNLARHSSGSRQALPEVDSVRPTVLRLLDVVGESPAYILNRSNDVVGANPAGLALLAGIDQWPAERRNTTRYLFLHPAARTVFVGWRGVAQDSAADLRATVGDNPQDPGLTALVDELTTKSEEFPAMWARHEVQPKSTGVKRFDHPAVGRMDLDYEVLAVRGADQRIVIYQAEPGTPDHDAMTLLNLVARRTVPDQATD</sequence>
<evidence type="ECO:0000313" key="2">
    <source>
        <dbReference type="EMBL" id="PKW13109.1"/>
    </source>
</evidence>